<dbReference type="InterPro" id="IPR009010">
    <property type="entry name" value="Asp_de-COase-like_dom_sf"/>
</dbReference>
<organism evidence="2 3">
    <name type="scientific">Eiseniibacteriota bacterium</name>
    <dbReference type="NCBI Taxonomy" id="2212470"/>
    <lineage>
        <taxon>Bacteria</taxon>
        <taxon>Candidatus Eiseniibacteriota</taxon>
    </lineage>
</organism>
<dbReference type="EMBL" id="JABDJR010000226">
    <property type="protein sequence ID" value="NNF06296.1"/>
    <property type="molecule type" value="Genomic_DNA"/>
</dbReference>
<gene>
    <name evidence="2" type="ORF">HKN21_06020</name>
</gene>
<dbReference type="InterPro" id="IPR030948">
    <property type="entry name" value="TAT_var_transloc_signal_dom"/>
</dbReference>
<dbReference type="SUPFAM" id="SSF53706">
    <property type="entry name" value="Formate dehydrogenase/DMSO reductase, domains 1-3"/>
    <property type="match status" value="1"/>
</dbReference>
<proteinExistence type="predicted"/>
<dbReference type="PANTHER" id="PTHR42783:SF3">
    <property type="entry name" value="GLUTAMATE SYNTHASE [NADPH] SMALL CHAIN-RELATED"/>
    <property type="match status" value="1"/>
</dbReference>
<dbReference type="Proteomes" id="UP000547674">
    <property type="component" value="Unassembled WGS sequence"/>
</dbReference>
<dbReference type="CDD" id="cd02784">
    <property type="entry name" value="MopB_CT_PHLH"/>
    <property type="match status" value="1"/>
</dbReference>
<feature type="domain" description="Molybdopterin dinucleotide-binding" evidence="1">
    <location>
        <begin position="616"/>
        <end position="682"/>
    </location>
</feature>
<dbReference type="Gene3D" id="3.40.228.10">
    <property type="entry name" value="Dimethylsulfoxide Reductase, domain 2"/>
    <property type="match status" value="1"/>
</dbReference>
<dbReference type="PANTHER" id="PTHR42783">
    <property type="entry name" value="GLUTAMATE SYNTHASE [NADPH] SMALL CHAIN"/>
    <property type="match status" value="1"/>
</dbReference>
<feature type="non-terminal residue" evidence="2">
    <location>
        <position position="779"/>
    </location>
</feature>
<dbReference type="Pfam" id="PF01568">
    <property type="entry name" value="Molydop_binding"/>
    <property type="match status" value="1"/>
</dbReference>
<dbReference type="Gene3D" id="3.40.50.740">
    <property type="match status" value="1"/>
</dbReference>
<dbReference type="InterPro" id="IPR006657">
    <property type="entry name" value="MoPterin_dinucl-bd_dom"/>
</dbReference>
<reference evidence="2 3" key="1">
    <citation type="submission" date="2020-03" db="EMBL/GenBank/DDBJ databases">
        <title>Metabolic flexibility allows generalist bacteria to become dominant in a frequently disturbed ecosystem.</title>
        <authorList>
            <person name="Chen Y.-J."/>
            <person name="Leung P.M."/>
            <person name="Bay S.K."/>
            <person name="Hugenholtz P."/>
            <person name="Kessler A.J."/>
            <person name="Shelley G."/>
            <person name="Waite D.W."/>
            <person name="Cook P.L."/>
            <person name="Greening C."/>
        </authorList>
    </citation>
    <scope>NUCLEOTIDE SEQUENCE [LARGE SCALE GENOMIC DNA]</scope>
    <source>
        <strain evidence="2">SS_bin_28</strain>
    </source>
</reference>
<dbReference type="AlphaFoldDB" id="A0A7Y2E6X7"/>
<dbReference type="GO" id="GO:0016491">
    <property type="term" value="F:oxidoreductase activity"/>
    <property type="evidence" value="ECO:0007669"/>
    <property type="project" value="InterPro"/>
</dbReference>
<dbReference type="NCBIfam" id="TIGR04519">
    <property type="entry name" value="MoCo_extend_TAT"/>
    <property type="match status" value="1"/>
</dbReference>
<accession>A0A7Y2E6X7</accession>
<comment type="caution">
    <text evidence="2">The sequence shown here is derived from an EMBL/GenBank/DDBJ whole genome shotgun (WGS) entry which is preliminary data.</text>
</comment>
<dbReference type="Gene3D" id="3.30.2070.10">
    <property type="entry name" value="Formate dehydrogenase/DMSO reductase"/>
    <property type="match status" value="1"/>
</dbReference>
<evidence type="ECO:0000313" key="3">
    <source>
        <dbReference type="Proteomes" id="UP000547674"/>
    </source>
</evidence>
<dbReference type="GO" id="GO:0043546">
    <property type="term" value="F:molybdopterin cofactor binding"/>
    <property type="evidence" value="ECO:0007669"/>
    <property type="project" value="InterPro"/>
</dbReference>
<protein>
    <submittedName>
        <fullName evidence="2">TAT-variant-translocated molybdopterin oxidoreductase</fullName>
    </submittedName>
</protein>
<name>A0A7Y2E6X7_UNCEI</name>
<dbReference type="Gene3D" id="2.20.25.90">
    <property type="entry name" value="ADC-like domains"/>
    <property type="match status" value="1"/>
</dbReference>
<evidence type="ECO:0000313" key="2">
    <source>
        <dbReference type="EMBL" id="NNF06296.1"/>
    </source>
</evidence>
<dbReference type="SUPFAM" id="SSF50692">
    <property type="entry name" value="ADC-like"/>
    <property type="match status" value="1"/>
</dbReference>
<sequence length="779" mass="85242">MKAPLQLKTDPRRYWRSMDELQDGPEFKKFLAEEYPDVTPPDEMGRRKFMGVMGAAFAMAGLVGCRRPLAKILPYSKMPEQLVPGIAQQYATAWDFRGAAQGLLVTAYEGRPTKIEGNPDQPQNNGATDSYAQASILSLYDPDRSQKVMKDGAESTWREFRLWAETHFEGLRAQNGRGLHVVSEVTSSPMLIQIREDFVRTYPGATWHTFEPVNRDQSIEGTRLAFGRPLRTHVDFGQADVIVALDSDFLLDEVNTLRQARDFANGRRVADPSDKMNRLYAVESRFTTTGSMADHRLRMASGRIRAYVAGIAMKLASSHGVSLAGIDLAGLRRIAGGSTWNERETQWMDAVAKDLAQNRGRCVVVAGESQPAAVHAFLHALNRALGNVGPVVRYTEEPDPGAHSQSLNRLAQSLDAGQVDTLVVLGANPAYAAPGALGMADKLKKAKNSVHLGLYRDETGALAQWHVPGTHYLETWGDARAWDGTLSLSQPLIAPLFDGKSESELLALLAEGTETDGHTQVQDFYRSAWGASRFDASWNRALHDGVVANTQYSEVVESPSGSAISVALRQLAAVTAPSANALEVVLHPDVKLYDGRFANNAWLQELPDPMTKLTWDNVALMSPQTARDLGVESGDMVSLAAGAGTLELPVWVQPGQADQSVAISLGYGRTQCGRVGDNVGVNAYSLLDASGETVLAGGKITPTGLKYKLATTQNHSSMENRPLYREATLDEFKKHPDFVDHMEESPPLKSLFVDTNTSILDREYDFKEGNQWGMAIDLN</sequence>
<dbReference type="Gene3D" id="2.40.40.20">
    <property type="match status" value="1"/>
</dbReference>
<evidence type="ECO:0000259" key="1">
    <source>
        <dbReference type="Pfam" id="PF01568"/>
    </source>
</evidence>